<protein>
    <submittedName>
        <fullName evidence="2">Uncharacterized protein</fullName>
    </submittedName>
</protein>
<keyword evidence="3" id="KW-1185">Reference proteome</keyword>
<evidence type="ECO:0000313" key="2">
    <source>
        <dbReference type="EMBL" id="RXN00641.1"/>
    </source>
</evidence>
<gene>
    <name evidence="2" type="ORF">EOD39_8983</name>
</gene>
<dbReference type="AlphaFoldDB" id="A0A662YV97"/>
<proteinExistence type="predicted"/>
<sequence length="159" mass="17383">MVEMAGWQTVLQAEGQYIIIVKGEEEMAGTSSPTGVGGAQVHIKKEATSPPDTRSARQEVNQGAYYHQLQYDVLTNGWGPAEKAGQLAAALEGEVLHVLLDLGPDKMVQHDVLATALERRFGRVEPAVDLTSGTWPEEGTPISRQPPKRTWPWRPLSVD</sequence>
<evidence type="ECO:0000256" key="1">
    <source>
        <dbReference type="SAM" id="MobiDB-lite"/>
    </source>
</evidence>
<dbReference type="EMBL" id="SCEB01000148">
    <property type="protein sequence ID" value="RXN00641.1"/>
    <property type="molecule type" value="Genomic_DNA"/>
</dbReference>
<accession>A0A662YV97</accession>
<name>A0A662YV97_ACIRT</name>
<reference evidence="2 3" key="1">
    <citation type="submission" date="2019-01" db="EMBL/GenBank/DDBJ databases">
        <title>Draft Genome and Complete Hox-Cluster Characterization of the Sterlet Sturgeon (Acipenser ruthenus).</title>
        <authorList>
            <person name="Wei Q."/>
        </authorList>
    </citation>
    <scope>NUCLEOTIDE SEQUENCE [LARGE SCALE GENOMIC DNA]</scope>
    <source>
        <strain evidence="2">WHYD16114868_AA</strain>
        <tissue evidence="2">Blood</tissue>
    </source>
</reference>
<comment type="caution">
    <text evidence="2">The sequence shown here is derived from an EMBL/GenBank/DDBJ whole genome shotgun (WGS) entry which is preliminary data.</text>
</comment>
<organism evidence="2 3">
    <name type="scientific">Acipenser ruthenus</name>
    <name type="common">Sterlet sturgeon</name>
    <dbReference type="NCBI Taxonomy" id="7906"/>
    <lineage>
        <taxon>Eukaryota</taxon>
        <taxon>Metazoa</taxon>
        <taxon>Chordata</taxon>
        <taxon>Craniata</taxon>
        <taxon>Vertebrata</taxon>
        <taxon>Euteleostomi</taxon>
        <taxon>Actinopterygii</taxon>
        <taxon>Chondrostei</taxon>
        <taxon>Acipenseriformes</taxon>
        <taxon>Acipenseridae</taxon>
        <taxon>Acipenser</taxon>
    </lineage>
</organism>
<dbReference type="Proteomes" id="UP000289886">
    <property type="component" value="Unassembled WGS sequence"/>
</dbReference>
<evidence type="ECO:0000313" key="3">
    <source>
        <dbReference type="Proteomes" id="UP000289886"/>
    </source>
</evidence>
<feature type="region of interest" description="Disordered" evidence="1">
    <location>
        <begin position="131"/>
        <end position="159"/>
    </location>
</feature>